<proteinExistence type="predicted"/>
<dbReference type="RefSeq" id="WP_136928046.1">
    <property type="nucleotide sequence ID" value="NZ_SSMQ01000005.1"/>
</dbReference>
<sequence>MTTRAALGQEAPPEPPPVAPPKEPDAIPAPPLSPKAPEKKDAPVAPPKAPAAKTASPPPPAAKKPPVPALPPKGYIPGSRRSVGLGLSPFAPSGPTLPGGATIPFSVPAEESSEFTFKFSGFMSAALRLSVDERERATPRQFETTLLAPPQTPDLYGAVRGTNAPLGSWVELRFDYGNANVKAVVKLSTWKPSAGETWRETTSQNFLNEAFLLFTAPVTADLTLNWTVGVFRNAYGSLGQYGAGQYNAAIVGSPFGVGETLSAKYKLSSSLSLFAEHGVMGRFSKVPLGGGPNVYDHDANPSRPSAFVHHAHVGLGIEGDVPFVFGLHYLSNFAQDERDQIDDPKTPFLDEGLRPDPQMTVLGADVRMINNHLGNFAIAASYADATYAHMLTGMNYYGADTGELLTKRLLGQAGGGTGKLLIAGFEYNFSWSKFLWHPTAFWGEGPDLITSVFANVGTVLESRDPSFDGRTLYKLGAEATYRFFSWLALSGRYDYVSPNSKDREESFHVISPKLVFRSNWNSHEHVTLSYTRWFYGAHSRGEAPNDYTREELDNQMLALTFGMWW</sequence>
<feature type="region of interest" description="Disordered" evidence="1">
    <location>
        <begin position="1"/>
        <end position="78"/>
    </location>
</feature>
<name>A0A4U1JGU5_9BACT</name>
<evidence type="ECO:0000256" key="1">
    <source>
        <dbReference type="SAM" id="MobiDB-lite"/>
    </source>
</evidence>
<feature type="compositionally biased region" description="Pro residues" evidence="1">
    <location>
        <begin position="56"/>
        <end position="71"/>
    </location>
</feature>
<evidence type="ECO:0000313" key="3">
    <source>
        <dbReference type="Proteomes" id="UP000309215"/>
    </source>
</evidence>
<feature type="compositionally biased region" description="Pro residues" evidence="1">
    <location>
        <begin position="12"/>
        <end position="34"/>
    </location>
</feature>
<accession>A0A4U1JGU5</accession>
<dbReference type="OrthoDB" id="9817324at2"/>
<dbReference type="AlphaFoldDB" id="A0A4U1JGU5"/>
<keyword evidence="3" id="KW-1185">Reference proteome</keyword>
<gene>
    <name evidence="2" type="ORF">E8A74_06440</name>
</gene>
<dbReference type="Proteomes" id="UP000309215">
    <property type="component" value="Unassembled WGS sequence"/>
</dbReference>
<dbReference type="EMBL" id="SSMQ01000005">
    <property type="protein sequence ID" value="TKD11772.1"/>
    <property type="molecule type" value="Genomic_DNA"/>
</dbReference>
<protein>
    <submittedName>
        <fullName evidence="2">Uncharacterized protein</fullName>
    </submittedName>
</protein>
<evidence type="ECO:0000313" key="2">
    <source>
        <dbReference type="EMBL" id="TKD11772.1"/>
    </source>
</evidence>
<comment type="caution">
    <text evidence="2">The sequence shown here is derived from an EMBL/GenBank/DDBJ whole genome shotgun (WGS) entry which is preliminary data.</text>
</comment>
<reference evidence="2 3" key="1">
    <citation type="submission" date="2019-04" db="EMBL/GenBank/DDBJ databases">
        <authorList>
            <person name="Li Y."/>
            <person name="Wang J."/>
        </authorList>
    </citation>
    <scope>NUCLEOTIDE SEQUENCE [LARGE SCALE GENOMIC DNA]</scope>
    <source>
        <strain evidence="2 3">DSM 14668</strain>
    </source>
</reference>
<organism evidence="2 3">
    <name type="scientific">Polyangium fumosum</name>
    <dbReference type="NCBI Taxonomy" id="889272"/>
    <lineage>
        <taxon>Bacteria</taxon>
        <taxon>Pseudomonadati</taxon>
        <taxon>Myxococcota</taxon>
        <taxon>Polyangia</taxon>
        <taxon>Polyangiales</taxon>
        <taxon>Polyangiaceae</taxon>
        <taxon>Polyangium</taxon>
    </lineage>
</organism>